<dbReference type="GO" id="GO:0004843">
    <property type="term" value="F:cysteine-type deubiquitinase activity"/>
    <property type="evidence" value="ECO:0007669"/>
    <property type="project" value="UniProtKB-UniRule"/>
</dbReference>
<dbReference type="FunFam" id="3.90.70.10:FF:000046">
    <property type="entry name" value="ubiquitin carboxyl-terminal hydrolase 31"/>
    <property type="match status" value="1"/>
</dbReference>
<evidence type="ECO:0000256" key="3">
    <source>
        <dbReference type="SAM" id="MobiDB-lite"/>
    </source>
</evidence>
<evidence type="ECO:0000256" key="2">
    <source>
        <dbReference type="RuleBase" id="RU366025"/>
    </source>
</evidence>
<feature type="region of interest" description="Disordered" evidence="3">
    <location>
        <begin position="878"/>
        <end position="910"/>
    </location>
</feature>
<dbReference type="CDD" id="cd02674">
    <property type="entry name" value="Peptidase_C19R"/>
    <property type="match status" value="1"/>
</dbReference>
<evidence type="ECO:0000256" key="1">
    <source>
        <dbReference type="ARBA" id="ARBA00000707"/>
    </source>
</evidence>
<feature type="region of interest" description="Disordered" evidence="3">
    <location>
        <begin position="26"/>
        <end position="73"/>
    </location>
</feature>
<comment type="catalytic activity">
    <reaction evidence="1 2">
        <text>Thiol-dependent hydrolysis of ester, thioester, amide, peptide and isopeptide bonds formed by the C-terminal Gly of ubiquitin (a 76-residue protein attached to proteins as an intracellular targeting signal).</text>
        <dbReference type="EC" id="3.4.19.12"/>
    </reaction>
</comment>
<keyword evidence="2" id="KW-0833">Ubl conjugation pathway</keyword>
<dbReference type="EC" id="3.4.19.12" evidence="2"/>
<evidence type="ECO:0000313" key="6">
    <source>
        <dbReference type="Proteomes" id="UP001153737"/>
    </source>
</evidence>
<dbReference type="PROSITE" id="PS00973">
    <property type="entry name" value="USP_2"/>
    <property type="match status" value="1"/>
</dbReference>
<dbReference type="GO" id="GO:0006508">
    <property type="term" value="P:proteolysis"/>
    <property type="evidence" value="ECO:0007669"/>
    <property type="project" value="UniProtKB-KW"/>
</dbReference>
<dbReference type="InterPro" id="IPR028889">
    <property type="entry name" value="USP"/>
</dbReference>
<dbReference type="Pfam" id="PF00443">
    <property type="entry name" value="UCH"/>
    <property type="match status" value="1"/>
</dbReference>
<keyword evidence="2" id="KW-0645">Protease</keyword>
<dbReference type="Proteomes" id="UP001153737">
    <property type="component" value="Chromosome 1"/>
</dbReference>
<proteinExistence type="inferred from homology"/>
<reference evidence="5" key="1">
    <citation type="submission" date="2022-01" db="EMBL/GenBank/DDBJ databases">
        <authorList>
            <person name="King R."/>
        </authorList>
    </citation>
    <scope>NUCLEOTIDE SEQUENCE</scope>
</reference>
<organism evidence="5 6">
    <name type="scientific">Phaedon cochleariae</name>
    <name type="common">Mustard beetle</name>
    <dbReference type="NCBI Taxonomy" id="80249"/>
    <lineage>
        <taxon>Eukaryota</taxon>
        <taxon>Metazoa</taxon>
        <taxon>Ecdysozoa</taxon>
        <taxon>Arthropoda</taxon>
        <taxon>Hexapoda</taxon>
        <taxon>Insecta</taxon>
        <taxon>Pterygota</taxon>
        <taxon>Neoptera</taxon>
        <taxon>Endopterygota</taxon>
        <taxon>Coleoptera</taxon>
        <taxon>Polyphaga</taxon>
        <taxon>Cucujiformia</taxon>
        <taxon>Chrysomeloidea</taxon>
        <taxon>Chrysomelidae</taxon>
        <taxon>Chrysomelinae</taxon>
        <taxon>Chrysomelini</taxon>
        <taxon>Phaedon</taxon>
    </lineage>
</organism>
<dbReference type="SUPFAM" id="SSF54001">
    <property type="entry name" value="Cysteine proteinases"/>
    <property type="match status" value="1"/>
</dbReference>
<dbReference type="InterPro" id="IPR001394">
    <property type="entry name" value="Peptidase_C19_UCH"/>
</dbReference>
<sequence>MCESANLIGIKSNSMGILNNNEMTHTFPDPNALNREPPKLRRSFTLPRNPFNATRMSKRRPKTKDENDLKIAPNDSDVNRKIFRSPSIRKFINKIAQHIGGVPGINQSIENNRVPPVGLQTWGPDDIPGVTGLKNHGNTCFINAVVQCISHTDILAEYFVLDRYKIDLSKRNKLNSKKFGTKGEVTEQLALLLKSLWACQYSPELSASFKQVVERHGTQYKGNQQHDALEFLQWLLDKVHEDLNTASKKKFKSIKTSGRPDEVIAAETLENYKRCNNSFIQGIFQAQYRSSLSCSRCRTQSNTFDPFQCISVQLPQFQKLSVYITVLYTSQQPRQVQIGLTVPSGTTISELRDILESDTSIRRSDMLLTEIGESGFMRTFADGQSVSVISEIDSVYCIEVAQLKDAEEDATSAYVLLCWINTLVGEGGCNRFGSPYTMQVPRETSYEDLQKLLLKEMAAILHDDILTASQPLGVFKIRISDPACDDNEPPCHLDPQLEHPLFTEAVDQALALCGEDGGPPHVKLVLEWGAAEKAALIADDKDTVEEHASVKMLRAQAMHGGAPLTLEECLREYTEAETLTDAWRCPHCQQYQPVVKTLDVWSLPDILIVHLKRFRQQGFRGGSSTKLTTMVDFPVEGFDMSPHLASKRAAALAHRRDAASETDGVALNGGWSPWKRSRKTSTSSDHKYDLYAVCYHHGTDLETGHYTAACRNPYDHRWYLYDDAKVSDLAGAVNDVDAALVNNGAYILFYPETGWRVGRAELEFEQRGQYKLRGVGAGPLGVAHAQVSVAEDPTETLRAQTQGGHLRGATKPCGRPFNHRRQRSGTEKHRKHSARQHQQPEKIAESFRPIGIHSEKTVVHDQHLHQFVRGGEFSEARGVSRVEHAQDRRRGGRRGGGEARERPVYDGGGYSSAFRRQPFEAFGQLESVGCDIISTIEKTSYLFTVSEKIFSLNSVSVNYCK</sequence>
<feature type="compositionally biased region" description="Basic residues" evidence="3">
    <location>
        <begin position="817"/>
        <end position="835"/>
    </location>
</feature>
<gene>
    <name evidence="5" type="ORF">PHAECO_LOCUS320</name>
</gene>
<dbReference type="Gene3D" id="3.90.70.10">
    <property type="entry name" value="Cysteine proteinases"/>
    <property type="match status" value="2"/>
</dbReference>
<dbReference type="PANTHER" id="PTHR21646">
    <property type="entry name" value="UBIQUITIN CARBOXYL-TERMINAL HYDROLASE"/>
    <property type="match status" value="1"/>
</dbReference>
<feature type="compositionally biased region" description="Basic and acidic residues" evidence="3">
    <location>
        <begin position="878"/>
        <end position="904"/>
    </location>
</feature>
<evidence type="ECO:0000313" key="5">
    <source>
        <dbReference type="EMBL" id="CAH1115954.1"/>
    </source>
</evidence>
<dbReference type="AlphaFoldDB" id="A0A9P0DFR9"/>
<dbReference type="GO" id="GO:0016579">
    <property type="term" value="P:protein deubiquitination"/>
    <property type="evidence" value="ECO:0007669"/>
    <property type="project" value="InterPro"/>
</dbReference>
<name>A0A9P0DFR9_PHACE</name>
<dbReference type="PROSITE" id="PS50235">
    <property type="entry name" value="USP_3"/>
    <property type="match status" value="1"/>
</dbReference>
<protein>
    <recommendedName>
        <fullName evidence="2">Ubiquitin carboxyl-terminal hydrolase</fullName>
        <ecNumber evidence="2">3.4.19.12</ecNumber>
    </recommendedName>
</protein>
<feature type="domain" description="USP" evidence="4">
    <location>
        <begin position="131"/>
        <end position="753"/>
    </location>
</feature>
<dbReference type="PROSITE" id="PS00972">
    <property type="entry name" value="USP_1"/>
    <property type="match status" value="1"/>
</dbReference>
<keyword evidence="2" id="KW-0378">Hydrolase</keyword>
<accession>A0A9P0DFR9</accession>
<keyword evidence="2" id="KW-0788">Thiol protease</keyword>
<reference evidence="5" key="2">
    <citation type="submission" date="2022-10" db="EMBL/GenBank/DDBJ databases">
        <authorList>
            <consortium name="ENA_rothamsted_submissions"/>
            <consortium name="culmorum"/>
            <person name="King R."/>
        </authorList>
    </citation>
    <scope>NUCLEOTIDE SEQUENCE</scope>
</reference>
<dbReference type="PANTHER" id="PTHR21646:SF14">
    <property type="entry name" value="FI05488P"/>
    <property type="match status" value="1"/>
</dbReference>
<dbReference type="OrthoDB" id="265776at2759"/>
<dbReference type="InterPro" id="IPR038765">
    <property type="entry name" value="Papain-like_cys_pep_sf"/>
</dbReference>
<dbReference type="InterPro" id="IPR018200">
    <property type="entry name" value="USP_CS"/>
</dbReference>
<keyword evidence="6" id="KW-1185">Reference proteome</keyword>
<feature type="region of interest" description="Disordered" evidence="3">
    <location>
        <begin position="801"/>
        <end position="843"/>
    </location>
</feature>
<dbReference type="EMBL" id="OU896707">
    <property type="protein sequence ID" value="CAH1115954.1"/>
    <property type="molecule type" value="Genomic_DNA"/>
</dbReference>
<evidence type="ECO:0000259" key="4">
    <source>
        <dbReference type="PROSITE" id="PS50235"/>
    </source>
</evidence>
<dbReference type="InterPro" id="IPR050185">
    <property type="entry name" value="Ub_carboxyl-term_hydrolase"/>
</dbReference>
<comment type="similarity">
    <text evidence="2">Belongs to the peptidase C19 family.</text>
</comment>